<feature type="domain" description="Pterin-binding" evidence="9">
    <location>
        <begin position="140"/>
        <end position="396"/>
    </location>
</feature>
<dbReference type="PANTHER" id="PTHR20941">
    <property type="entry name" value="FOLATE SYNTHESIS PROTEINS"/>
    <property type="match status" value="1"/>
</dbReference>
<name>A0ABY1NAN0_9BACT</name>
<comment type="pathway">
    <text evidence="3">Cofactor biosynthesis; tetrahydrofolate biosynthesis; 7,8-dihydrofolate from 2-amino-4-hydroxy-6-hydroxymethyl-7,8-dihydropteridine diphosphate and 4-aminobenzoate: step 1/2.</text>
</comment>
<proteinExistence type="predicted"/>
<dbReference type="CDD" id="cd00739">
    <property type="entry name" value="DHPS"/>
    <property type="match status" value="1"/>
</dbReference>
<dbReference type="PROSITE" id="PS00793">
    <property type="entry name" value="DHPS_2"/>
    <property type="match status" value="1"/>
</dbReference>
<keyword evidence="6" id="KW-0479">Metal-binding</keyword>
<evidence type="ECO:0000256" key="1">
    <source>
        <dbReference type="ARBA" id="ARBA00000012"/>
    </source>
</evidence>
<dbReference type="EC" id="2.5.1.15" evidence="4"/>
<dbReference type="PROSITE" id="PS50972">
    <property type="entry name" value="PTERIN_BINDING"/>
    <property type="match status" value="1"/>
</dbReference>
<evidence type="ECO:0000256" key="7">
    <source>
        <dbReference type="ARBA" id="ARBA00022842"/>
    </source>
</evidence>
<accession>A0ABY1NAN0</accession>
<evidence type="ECO:0000256" key="4">
    <source>
        <dbReference type="ARBA" id="ARBA00012458"/>
    </source>
</evidence>
<keyword evidence="5" id="KW-0808">Transferase</keyword>
<keyword evidence="7" id="KW-0460">Magnesium</keyword>
<dbReference type="InterPro" id="IPR045031">
    <property type="entry name" value="DHP_synth-like"/>
</dbReference>
<protein>
    <recommendedName>
        <fullName evidence="4">dihydropteroate synthase</fullName>
        <ecNumber evidence="4">2.5.1.15</ecNumber>
    </recommendedName>
</protein>
<evidence type="ECO:0000256" key="3">
    <source>
        <dbReference type="ARBA" id="ARBA00004763"/>
    </source>
</evidence>
<evidence type="ECO:0000259" key="9">
    <source>
        <dbReference type="PROSITE" id="PS50972"/>
    </source>
</evidence>
<dbReference type="Pfam" id="PF00809">
    <property type="entry name" value="Pterin_bind"/>
    <property type="match status" value="1"/>
</dbReference>
<keyword evidence="11" id="KW-1185">Reference proteome</keyword>
<reference evidence="10 11" key="1">
    <citation type="submission" date="2017-05" db="EMBL/GenBank/DDBJ databases">
        <authorList>
            <person name="Varghese N."/>
            <person name="Submissions S."/>
        </authorList>
    </citation>
    <scope>NUCLEOTIDE SEQUENCE [LARGE SCALE GENOMIC DNA]</scope>
    <source>
        <strain evidence="10 11">DSM 15522</strain>
    </source>
</reference>
<dbReference type="SUPFAM" id="SSF51717">
    <property type="entry name" value="Dihydropteroate synthetase-like"/>
    <property type="match status" value="1"/>
</dbReference>
<dbReference type="InterPro" id="IPR006390">
    <property type="entry name" value="DHP_synth_dom"/>
</dbReference>
<dbReference type="InterPro" id="IPR011005">
    <property type="entry name" value="Dihydropteroate_synth-like_sf"/>
</dbReference>
<dbReference type="NCBIfam" id="TIGR01496">
    <property type="entry name" value="DHPS"/>
    <property type="match status" value="1"/>
</dbReference>
<evidence type="ECO:0000256" key="2">
    <source>
        <dbReference type="ARBA" id="ARBA00001946"/>
    </source>
</evidence>
<gene>
    <name evidence="10" type="ORF">SAMN06265339_0264</name>
</gene>
<comment type="caution">
    <text evidence="10">The sequence shown here is derived from an EMBL/GenBank/DDBJ whole genome shotgun (WGS) entry which is preliminary data.</text>
</comment>
<organism evidence="10 11">
    <name type="scientific">Desulfurobacterium pacificum</name>
    <dbReference type="NCBI Taxonomy" id="240166"/>
    <lineage>
        <taxon>Bacteria</taxon>
        <taxon>Pseudomonadati</taxon>
        <taxon>Aquificota</taxon>
        <taxon>Aquificia</taxon>
        <taxon>Desulfurobacteriales</taxon>
        <taxon>Desulfurobacteriaceae</taxon>
        <taxon>Desulfurobacterium</taxon>
    </lineage>
</organism>
<evidence type="ECO:0000313" key="10">
    <source>
        <dbReference type="EMBL" id="SMP04922.1"/>
    </source>
</evidence>
<dbReference type="EMBL" id="FXUB01000001">
    <property type="protein sequence ID" value="SMP04922.1"/>
    <property type="molecule type" value="Genomic_DNA"/>
</dbReference>
<dbReference type="Gene3D" id="3.20.20.20">
    <property type="entry name" value="Dihydropteroate synthase-like"/>
    <property type="match status" value="1"/>
</dbReference>
<keyword evidence="8" id="KW-0289">Folate biosynthesis</keyword>
<sequence length="407" mass="45132">MCGVGNLKIKEFSSREEFEKYLLSVGNTVEGARILSKKYPLYLIEIEGIDTRAANILKQDALSLRGDCAVPRKASCFEKGTCTVLLMITKRDLKRLVEKLKKQPFGLPKVAKEIESVIENYEKSVFEIDVKGKKLVLDKPKIMGILNVTPDSFSDGGKYATVDRAVKRCEEMLEEGAEIIDIGGESTRPGSEPVPLEEEIERVVPVIEEIRKKLGDEFFISVDTYKAKVAEEALNAGADIVNDISGFHFDEKMAEVVAKYDVPAVIMHIKGKPKDMQKNPHYTDAPTEILQYFQKTIEEAVEKGVKREKLIIDPGIGFGKRLIDNLCILKRLKEFKVLGLPILIGASRKSFIGHVTGEEVPEKRVPGSLAAAGIAVLNGAKILRVHDVKETKQFLDTLLAITEASCS</sequence>
<evidence type="ECO:0000256" key="6">
    <source>
        <dbReference type="ARBA" id="ARBA00022723"/>
    </source>
</evidence>
<evidence type="ECO:0000256" key="5">
    <source>
        <dbReference type="ARBA" id="ARBA00022679"/>
    </source>
</evidence>
<comment type="catalytic activity">
    <reaction evidence="1">
        <text>(7,8-dihydropterin-6-yl)methyl diphosphate + 4-aminobenzoate = 7,8-dihydropteroate + diphosphate</text>
        <dbReference type="Rhea" id="RHEA:19949"/>
        <dbReference type="ChEBI" id="CHEBI:17836"/>
        <dbReference type="ChEBI" id="CHEBI:17839"/>
        <dbReference type="ChEBI" id="CHEBI:33019"/>
        <dbReference type="ChEBI" id="CHEBI:72950"/>
        <dbReference type="EC" id="2.5.1.15"/>
    </reaction>
</comment>
<dbReference type="InterPro" id="IPR000489">
    <property type="entry name" value="Pterin-binding_dom"/>
</dbReference>
<dbReference type="PANTHER" id="PTHR20941:SF1">
    <property type="entry name" value="FOLIC ACID SYNTHESIS PROTEIN FOL1"/>
    <property type="match status" value="1"/>
</dbReference>
<evidence type="ECO:0000256" key="8">
    <source>
        <dbReference type="ARBA" id="ARBA00022909"/>
    </source>
</evidence>
<evidence type="ECO:0000313" key="11">
    <source>
        <dbReference type="Proteomes" id="UP001157911"/>
    </source>
</evidence>
<comment type="cofactor">
    <cofactor evidence="2">
        <name>Mg(2+)</name>
        <dbReference type="ChEBI" id="CHEBI:18420"/>
    </cofactor>
</comment>
<dbReference type="Proteomes" id="UP001157911">
    <property type="component" value="Unassembled WGS sequence"/>
</dbReference>
<dbReference type="PROSITE" id="PS00792">
    <property type="entry name" value="DHPS_1"/>
    <property type="match status" value="1"/>
</dbReference>